<evidence type="ECO:0000256" key="3">
    <source>
        <dbReference type="ARBA" id="ARBA00023315"/>
    </source>
</evidence>
<dbReference type="GO" id="GO:0044281">
    <property type="term" value="P:small molecule metabolic process"/>
    <property type="evidence" value="ECO:0007669"/>
    <property type="project" value="UniProtKB-ARBA"/>
</dbReference>
<dbReference type="EMBL" id="AP022227">
    <property type="protein sequence ID" value="BBT41957.1"/>
    <property type="molecule type" value="Genomic_DNA"/>
</dbReference>
<dbReference type="InterPro" id="IPR020616">
    <property type="entry name" value="Thiolase_N"/>
</dbReference>
<organism evidence="10 11">
    <name type="scientific">Pseudomonas putida</name>
    <name type="common">Arthrobacter siderocapsulatus</name>
    <dbReference type="NCBI Taxonomy" id="303"/>
    <lineage>
        <taxon>Bacteria</taxon>
        <taxon>Pseudomonadati</taxon>
        <taxon>Pseudomonadota</taxon>
        <taxon>Gammaproteobacteria</taxon>
        <taxon>Pseudomonadales</taxon>
        <taxon>Pseudomonadaceae</taxon>
        <taxon>Pseudomonas</taxon>
    </lineage>
</organism>
<dbReference type="PROSITE" id="PS00737">
    <property type="entry name" value="THIOLASE_2"/>
    <property type="match status" value="1"/>
</dbReference>
<sequence>MNDVVIVAATRTAIGSFQGALANVPAVDLGAAVIKRLLEQTQLDPAQVDEVILGQVLTAGAGQNPARQAAIKAGLPYSVPALTLNKVCGSGLKALHLAAQAIRCGDAEVVIAGGQENMSLAPYVLPSARTGQRMGHGQLVDTMITDGLWDAFNDYHMGITAENLVEKYSLTREQQDAFAAESQRKAVAAIEAGRFKDEITPIVLPQKKGEPLVFDTDEQPRPGTTAESLGKLRPAFKKDGSVTAGNASSLNDGAAAVLLMSANKAKALGLPVLAKISAYASAGVDPAIMGIGPVSATQRCLDKAGWQLGELDLIEANEAFAAQALAVGKALEWNAERVNVNGGAIALGHPIGASGCRVLVTLLHEMIKRDAKKGLATLCIGGGQGVALAIER</sequence>
<evidence type="ECO:0000256" key="4">
    <source>
        <dbReference type="ARBA" id="ARBA00048527"/>
    </source>
</evidence>
<dbReference type="PIRSF" id="PIRSF000429">
    <property type="entry name" value="Ac-CoA_Ac_transf"/>
    <property type="match status" value="1"/>
</dbReference>
<feature type="active site" description="Acyl-thioester intermediate" evidence="5">
    <location>
        <position position="88"/>
    </location>
</feature>
<evidence type="ECO:0000256" key="6">
    <source>
        <dbReference type="RuleBase" id="RU003557"/>
    </source>
</evidence>
<evidence type="ECO:0000256" key="1">
    <source>
        <dbReference type="ARBA" id="ARBA00010982"/>
    </source>
</evidence>
<gene>
    <name evidence="10" type="primary">atoB</name>
    <name evidence="10" type="ORF">WP8W18C01_42980</name>
</gene>
<dbReference type="InterPro" id="IPR020615">
    <property type="entry name" value="Thiolase_acyl_enz_int_AS"/>
</dbReference>
<dbReference type="PANTHER" id="PTHR18919:SF107">
    <property type="entry name" value="ACETYL-COA ACETYLTRANSFERASE, CYTOSOLIC"/>
    <property type="match status" value="1"/>
</dbReference>
<dbReference type="NCBIfam" id="NF004206">
    <property type="entry name" value="PRK05656.1"/>
    <property type="match status" value="1"/>
</dbReference>
<evidence type="ECO:0000259" key="8">
    <source>
        <dbReference type="Pfam" id="PF00108"/>
    </source>
</evidence>
<dbReference type="Pfam" id="PF00108">
    <property type="entry name" value="Thiolase_N"/>
    <property type="match status" value="1"/>
</dbReference>
<dbReference type="PROSITE" id="PS00099">
    <property type="entry name" value="THIOLASE_3"/>
    <property type="match status" value="1"/>
</dbReference>
<accession>A0A6S5TR66</accession>
<dbReference type="PANTHER" id="PTHR18919">
    <property type="entry name" value="ACETYL-COA C-ACYLTRANSFERASE"/>
    <property type="match status" value="1"/>
</dbReference>
<dbReference type="Pfam" id="PF02803">
    <property type="entry name" value="Thiolase_C"/>
    <property type="match status" value="1"/>
</dbReference>
<dbReference type="SUPFAM" id="SSF53901">
    <property type="entry name" value="Thiolase-like"/>
    <property type="match status" value="2"/>
</dbReference>
<feature type="active site" description="Proton acceptor" evidence="5">
    <location>
        <position position="379"/>
    </location>
</feature>
<proteinExistence type="inferred from homology"/>
<dbReference type="InterPro" id="IPR020610">
    <property type="entry name" value="Thiolase_AS"/>
</dbReference>
<protein>
    <submittedName>
        <fullName evidence="10">Acetyl-CoA acetyltransferase</fullName>
    </submittedName>
</protein>
<comment type="similarity">
    <text evidence="1 6">Belongs to the thiolase-like superfamily. Thiolase family.</text>
</comment>
<dbReference type="InterPro" id="IPR020617">
    <property type="entry name" value="Thiolase_C"/>
</dbReference>
<dbReference type="FunFam" id="3.40.47.10:FF:000010">
    <property type="entry name" value="Acetyl-CoA acetyltransferase (Thiolase)"/>
    <property type="match status" value="1"/>
</dbReference>
<evidence type="ECO:0000259" key="9">
    <source>
        <dbReference type="Pfam" id="PF02803"/>
    </source>
</evidence>
<evidence type="ECO:0000256" key="5">
    <source>
        <dbReference type="PIRSR" id="PIRSR000429-1"/>
    </source>
</evidence>
<feature type="region of interest" description="Disordered" evidence="7">
    <location>
        <begin position="212"/>
        <end position="232"/>
    </location>
</feature>
<dbReference type="RefSeq" id="WP_182816408.1">
    <property type="nucleotide sequence ID" value="NZ_AP022227.1"/>
</dbReference>
<dbReference type="InterPro" id="IPR016039">
    <property type="entry name" value="Thiolase-like"/>
</dbReference>
<dbReference type="InterPro" id="IPR002155">
    <property type="entry name" value="Thiolase"/>
</dbReference>
<evidence type="ECO:0000313" key="11">
    <source>
        <dbReference type="Proteomes" id="UP000515680"/>
    </source>
</evidence>
<name>A0A6S5TR66_PSEPU</name>
<dbReference type="Gene3D" id="3.40.47.10">
    <property type="match status" value="2"/>
</dbReference>
<dbReference type="InterPro" id="IPR020613">
    <property type="entry name" value="Thiolase_CS"/>
</dbReference>
<dbReference type="NCBIfam" id="TIGR01930">
    <property type="entry name" value="AcCoA-C-Actrans"/>
    <property type="match status" value="1"/>
</dbReference>
<reference evidence="10 11" key="1">
    <citation type="submission" date="2019-12" db="EMBL/GenBank/DDBJ databases">
        <title>complete genome sequences of Pseudomonas putida str. WP8-W18-CRE-01 isolated from wastewater treatment plant effluent.</title>
        <authorList>
            <person name="Sekizuka T."/>
            <person name="Itokawa K."/>
            <person name="Yatsu K."/>
            <person name="Inamine Y."/>
            <person name="Kuroda M."/>
        </authorList>
    </citation>
    <scope>NUCLEOTIDE SEQUENCE [LARGE SCALE GENOMIC DNA]</scope>
    <source>
        <strain evidence="10 11">WP8-W18-CRE-01</strain>
    </source>
</reference>
<feature type="active site" description="Proton acceptor" evidence="5">
    <location>
        <position position="349"/>
    </location>
</feature>
<keyword evidence="2 6" id="KW-0808">Transferase</keyword>
<evidence type="ECO:0000256" key="7">
    <source>
        <dbReference type="SAM" id="MobiDB-lite"/>
    </source>
</evidence>
<keyword evidence="3 6" id="KW-0012">Acyltransferase</keyword>
<dbReference type="AlphaFoldDB" id="A0A6S5TR66"/>
<dbReference type="Proteomes" id="UP000515680">
    <property type="component" value="Chromosome"/>
</dbReference>
<evidence type="ECO:0000313" key="10">
    <source>
        <dbReference type="EMBL" id="BBT41957.1"/>
    </source>
</evidence>
<dbReference type="PROSITE" id="PS00098">
    <property type="entry name" value="THIOLASE_1"/>
    <property type="match status" value="1"/>
</dbReference>
<feature type="domain" description="Thiolase N-terminal" evidence="8">
    <location>
        <begin position="4"/>
        <end position="262"/>
    </location>
</feature>
<comment type="catalytic activity">
    <reaction evidence="4">
        <text>succinyl-CoA + acetyl-CoA = 3-oxoadipyl-CoA + CoA</text>
        <dbReference type="Rhea" id="RHEA:19481"/>
        <dbReference type="ChEBI" id="CHEBI:57287"/>
        <dbReference type="ChEBI" id="CHEBI:57288"/>
        <dbReference type="ChEBI" id="CHEBI:57292"/>
        <dbReference type="ChEBI" id="CHEBI:57348"/>
        <dbReference type="EC" id="2.3.1.174"/>
    </reaction>
</comment>
<dbReference type="GO" id="GO:0033812">
    <property type="term" value="F:3-oxoadipyl-CoA thiolase activity"/>
    <property type="evidence" value="ECO:0007669"/>
    <property type="project" value="UniProtKB-EC"/>
</dbReference>
<evidence type="ECO:0000256" key="2">
    <source>
        <dbReference type="ARBA" id="ARBA00022679"/>
    </source>
</evidence>
<dbReference type="CDD" id="cd00751">
    <property type="entry name" value="thiolase"/>
    <property type="match status" value="1"/>
</dbReference>
<feature type="domain" description="Thiolase C-terminal" evidence="9">
    <location>
        <begin position="271"/>
        <end position="392"/>
    </location>
</feature>